<dbReference type="InterPro" id="IPR020095">
    <property type="entry name" value="PsdUridine_synth_TruA_C"/>
</dbReference>
<evidence type="ECO:0000256" key="6">
    <source>
        <dbReference type="PIRSR" id="PIRSR001430-2"/>
    </source>
</evidence>
<dbReference type="Gene3D" id="3.30.70.580">
    <property type="entry name" value="Pseudouridine synthase I, catalytic domain, N-terminal subdomain"/>
    <property type="match status" value="1"/>
</dbReference>
<comment type="caution">
    <text evidence="4">Lacks conserved residue(s) required for the propagation of feature annotation.</text>
</comment>
<evidence type="ECO:0000259" key="8">
    <source>
        <dbReference type="Pfam" id="PF01416"/>
    </source>
</evidence>
<dbReference type="Pfam" id="PF01416">
    <property type="entry name" value="PseudoU_synth_1"/>
    <property type="match status" value="2"/>
</dbReference>
<feature type="binding site" evidence="4 6">
    <location>
        <position position="112"/>
    </location>
    <ligand>
        <name>substrate</name>
    </ligand>
</feature>
<evidence type="ECO:0000313" key="10">
    <source>
        <dbReference type="Proteomes" id="UP000292039"/>
    </source>
</evidence>
<evidence type="ECO:0000256" key="4">
    <source>
        <dbReference type="HAMAP-Rule" id="MF_00171"/>
    </source>
</evidence>
<evidence type="ECO:0000256" key="3">
    <source>
        <dbReference type="ARBA" id="ARBA00023235"/>
    </source>
</evidence>
<dbReference type="PIRSF" id="PIRSF001430">
    <property type="entry name" value="tRNA_psdUrid_synth"/>
    <property type="match status" value="1"/>
</dbReference>
<proteinExistence type="inferred from homology"/>
<dbReference type="InterPro" id="IPR020097">
    <property type="entry name" value="PsdUridine_synth_TruA_a/b_dom"/>
</dbReference>
<dbReference type="PANTHER" id="PTHR11142:SF0">
    <property type="entry name" value="TRNA PSEUDOURIDINE SYNTHASE-LIKE 1"/>
    <property type="match status" value="1"/>
</dbReference>
<evidence type="ECO:0000313" key="9">
    <source>
        <dbReference type="EMBL" id="RZS69979.1"/>
    </source>
</evidence>
<dbReference type="CDD" id="cd02570">
    <property type="entry name" value="PseudoU_synth_EcTruA"/>
    <property type="match status" value="1"/>
</dbReference>
<evidence type="ECO:0000256" key="7">
    <source>
        <dbReference type="RuleBase" id="RU003792"/>
    </source>
</evidence>
<dbReference type="HAMAP" id="MF_00171">
    <property type="entry name" value="TruA"/>
    <property type="match status" value="1"/>
</dbReference>
<dbReference type="PANTHER" id="PTHR11142">
    <property type="entry name" value="PSEUDOURIDYLATE SYNTHASE"/>
    <property type="match status" value="1"/>
</dbReference>
<dbReference type="GO" id="GO:0031119">
    <property type="term" value="P:tRNA pseudouridine synthesis"/>
    <property type="evidence" value="ECO:0007669"/>
    <property type="project" value="UniProtKB-UniRule"/>
</dbReference>
<organism evidence="9 10">
    <name type="scientific">Kerstersia gyiorum</name>
    <dbReference type="NCBI Taxonomy" id="206506"/>
    <lineage>
        <taxon>Bacteria</taxon>
        <taxon>Pseudomonadati</taxon>
        <taxon>Pseudomonadota</taxon>
        <taxon>Betaproteobacteria</taxon>
        <taxon>Burkholderiales</taxon>
        <taxon>Alcaligenaceae</taxon>
        <taxon>Kerstersia</taxon>
    </lineage>
</organism>
<dbReference type="GO" id="GO:0003723">
    <property type="term" value="F:RNA binding"/>
    <property type="evidence" value="ECO:0007669"/>
    <property type="project" value="InterPro"/>
</dbReference>
<accession>A0A4Q7MNF3</accession>
<dbReference type="SUPFAM" id="SSF55120">
    <property type="entry name" value="Pseudouridine synthase"/>
    <property type="match status" value="1"/>
</dbReference>
<keyword evidence="3 4" id="KW-0413">Isomerase</keyword>
<comment type="similarity">
    <text evidence="1 4 7">Belongs to the tRNA pseudouridine synthase TruA family.</text>
</comment>
<comment type="catalytic activity">
    <reaction evidence="4 7">
        <text>uridine(38/39/40) in tRNA = pseudouridine(38/39/40) in tRNA</text>
        <dbReference type="Rhea" id="RHEA:22376"/>
        <dbReference type="Rhea" id="RHEA-COMP:10085"/>
        <dbReference type="Rhea" id="RHEA-COMP:10087"/>
        <dbReference type="ChEBI" id="CHEBI:65314"/>
        <dbReference type="ChEBI" id="CHEBI:65315"/>
        <dbReference type="EC" id="5.4.99.12"/>
    </reaction>
</comment>
<dbReference type="RefSeq" id="WP_130486820.1">
    <property type="nucleotide sequence ID" value="NZ_CBCSEB010000012.1"/>
</dbReference>
<evidence type="ECO:0000256" key="1">
    <source>
        <dbReference type="ARBA" id="ARBA00009375"/>
    </source>
</evidence>
<feature type="domain" description="Pseudouridine synthase I TruA alpha/beta" evidence="8">
    <location>
        <begin position="145"/>
        <end position="247"/>
    </location>
</feature>
<evidence type="ECO:0000256" key="2">
    <source>
        <dbReference type="ARBA" id="ARBA00022694"/>
    </source>
</evidence>
<comment type="function">
    <text evidence="4">Formation of pseudouridine at positions 38, 39 and 40 in the anticodon stem and loop of transfer RNAs.</text>
</comment>
<dbReference type="EC" id="5.4.99.12" evidence="4"/>
<dbReference type="InterPro" id="IPR020094">
    <property type="entry name" value="TruA/RsuA/RluB/E/F_N"/>
</dbReference>
<keyword evidence="2 4" id="KW-0819">tRNA processing</keyword>
<feature type="active site" description="Nucleophile" evidence="4 5">
    <location>
        <position position="54"/>
    </location>
</feature>
<gene>
    <name evidence="4" type="primary">truA</name>
    <name evidence="9" type="ORF">EV679_1365</name>
</gene>
<dbReference type="InterPro" id="IPR001406">
    <property type="entry name" value="PsdUridine_synth_TruA"/>
</dbReference>
<dbReference type="EMBL" id="SGWZ01000002">
    <property type="protein sequence ID" value="RZS69979.1"/>
    <property type="molecule type" value="Genomic_DNA"/>
</dbReference>
<feature type="domain" description="Pseudouridine synthase I TruA alpha/beta" evidence="8">
    <location>
        <begin position="12"/>
        <end position="105"/>
    </location>
</feature>
<dbReference type="InterPro" id="IPR020103">
    <property type="entry name" value="PsdUridine_synth_cat_dom_sf"/>
</dbReference>
<comment type="caution">
    <text evidence="9">The sequence shown here is derived from an EMBL/GenBank/DDBJ whole genome shotgun (WGS) entry which is preliminary data.</text>
</comment>
<dbReference type="Gene3D" id="3.30.70.660">
    <property type="entry name" value="Pseudouridine synthase I, catalytic domain, C-terminal subdomain"/>
    <property type="match status" value="1"/>
</dbReference>
<dbReference type="AlphaFoldDB" id="A0A4Q7MNF3"/>
<dbReference type="Proteomes" id="UP000292039">
    <property type="component" value="Unassembled WGS sequence"/>
</dbReference>
<name>A0A4Q7MNF3_9BURK</name>
<dbReference type="GO" id="GO:0160147">
    <property type="term" value="F:tRNA pseudouridine(38-40) synthase activity"/>
    <property type="evidence" value="ECO:0007669"/>
    <property type="project" value="UniProtKB-EC"/>
</dbReference>
<comment type="subunit">
    <text evidence="4">Homodimer.</text>
</comment>
<reference evidence="9 10" key="1">
    <citation type="submission" date="2019-02" db="EMBL/GenBank/DDBJ databases">
        <title>Genomic Encyclopedia of Type Strains, Phase IV (KMG-IV): sequencing the most valuable type-strain genomes for metagenomic binning, comparative biology and taxonomic classification.</title>
        <authorList>
            <person name="Goeker M."/>
        </authorList>
    </citation>
    <scope>NUCLEOTIDE SEQUENCE [LARGE SCALE GENOMIC DNA]</scope>
    <source>
        <strain evidence="9 10">DSM 16618</strain>
    </source>
</reference>
<dbReference type="FunFam" id="3.30.70.580:FF:000001">
    <property type="entry name" value="tRNA pseudouridine synthase A"/>
    <property type="match status" value="1"/>
</dbReference>
<protein>
    <recommendedName>
        <fullName evidence="4">tRNA pseudouridine synthase A</fullName>
        <ecNumber evidence="4">5.4.99.12</ecNumber>
    </recommendedName>
    <alternativeName>
        <fullName evidence="4">tRNA pseudouridine(38-40) synthase</fullName>
    </alternativeName>
    <alternativeName>
        <fullName evidence="4">tRNA pseudouridylate synthase I</fullName>
    </alternativeName>
    <alternativeName>
        <fullName evidence="4">tRNA-uridine isomerase I</fullName>
    </alternativeName>
</protein>
<dbReference type="NCBIfam" id="TIGR00071">
    <property type="entry name" value="hisT_truA"/>
    <property type="match status" value="1"/>
</dbReference>
<sequence>MARRRVALGLSYEGSPWLGWQTQPGGNTVQDELEKALMAFTGTHVPTICAGRTDTGVHACLQVVHLDTDLQRRDVAWIRGLNAHLPESIAVQWAREVPEDFHARFSAQARTYVYLLWNRPYRSPLWARRAGWCFRPLDVEAMRAAAAYLLGEHDFSSFRSSQCQAAHPVRVMQRLDIQRHGDMIVFVLKANAFLHHMVRNIIGSLVYVGQGRYTVERMRELLLERDRRRAAPTYSAAGLYLCAVDYPAFYGLPYQDGLEIMPGLALSPGGELIAAAGHLGLAGAGQSKENHDKDQDLRPDSA</sequence>
<evidence type="ECO:0000256" key="5">
    <source>
        <dbReference type="PIRSR" id="PIRSR001430-1"/>
    </source>
</evidence>